<comment type="caution">
    <text evidence="1">The sequence shown here is derived from an EMBL/GenBank/DDBJ whole genome shotgun (WGS) entry which is preliminary data.</text>
</comment>
<dbReference type="Proteomes" id="UP001469553">
    <property type="component" value="Unassembled WGS sequence"/>
</dbReference>
<accession>A0ABV0XVK0</accession>
<keyword evidence="2" id="KW-1185">Reference proteome</keyword>
<evidence type="ECO:0000313" key="1">
    <source>
        <dbReference type="EMBL" id="MEQ2285501.1"/>
    </source>
</evidence>
<protein>
    <submittedName>
        <fullName evidence="1">Uncharacterized protein</fullName>
    </submittedName>
</protein>
<sequence>MLRFMSSFLKSSGEFRGEPRGESLGDTLGDPAAEHVLDLGRSWTMGSRVATCFHGISLTSACSSSELSAHRSLMVDGKLSGRYTLCLLCIDNLWIIICPVPSVLEPFLGSFM</sequence>
<dbReference type="EMBL" id="JAHRIP010013653">
    <property type="protein sequence ID" value="MEQ2285501.1"/>
    <property type="molecule type" value="Genomic_DNA"/>
</dbReference>
<evidence type="ECO:0000313" key="2">
    <source>
        <dbReference type="Proteomes" id="UP001469553"/>
    </source>
</evidence>
<proteinExistence type="predicted"/>
<gene>
    <name evidence="1" type="ORF">AMECASPLE_032558</name>
</gene>
<organism evidence="1 2">
    <name type="scientific">Ameca splendens</name>
    <dbReference type="NCBI Taxonomy" id="208324"/>
    <lineage>
        <taxon>Eukaryota</taxon>
        <taxon>Metazoa</taxon>
        <taxon>Chordata</taxon>
        <taxon>Craniata</taxon>
        <taxon>Vertebrata</taxon>
        <taxon>Euteleostomi</taxon>
        <taxon>Actinopterygii</taxon>
        <taxon>Neopterygii</taxon>
        <taxon>Teleostei</taxon>
        <taxon>Neoteleostei</taxon>
        <taxon>Acanthomorphata</taxon>
        <taxon>Ovalentaria</taxon>
        <taxon>Atherinomorphae</taxon>
        <taxon>Cyprinodontiformes</taxon>
        <taxon>Goodeidae</taxon>
        <taxon>Ameca</taxon>
    </lineage>
</organism>
<reference evidence="1 2" key="1">
    <citation type="submission" date="2021-06" db="EMBL/GenBank/DDBJ databases">
        <authorList>
            <person name="Palmer J.M."/>
        </authorList>
    </citation>
    <scope>NUCLEOTIDE SEQUENCE [LARGE SCALE GENOMIC DNA]</scope>
    <source>
        <strain evidence="1 2">AS_MEX2019</strain>
        <tissue evidence="1">Muscle</tissue>
    </source>
</reference>
<name>A0ABV0XVK0_9TELE</name>